<sequence length="404" mass="43582">MKGISALIAFILVAIFEQRTSVFAAITQIGCQNSFDFCISELKDDKTLCFEPQNDILPSTSQAMCLQTNPFWDVLQTFLKGSHSIAYYTILDEYLGDFTWPYSDHCVWRGLIPMVPSYRGVAILREIINTVREQQVLSRAFLLEDPQLLLMGVIPSGVTVFDPAPTLSGSQTPGSSLLSTPSIKSQGTSTSDLNNLSSTLSSSSSGGGAPAQTDSPASPPQTSPPSQSSGVRLSVGAIVGIAVGPVAGLVLLYLLVRCCGRRNNRTNFNQRARRFFLGPQPGDGAIGRQPVFTPPTDWAPTMGSLTPQPPYMAASPAPPSMNSASTWNSGNTMAGMGQGAGFLLGSNISHDHNISIRSRACRLRSPRRGWNKDRAGALYRWLLIQETVDIGQIKPDRLLLLDDS</sequence>
<name>A0A164YXH7_9AGAM</name>
<organism evidence="4 5">
    <name type="scientific">Sistotremastrum niveocremeum HHB9708</name>
    <dbReference type="NCBI Taxonomy" id="1314777"/>
    <lineage>
        <taxon>Eukaryota</taxon>
        <taxon>Fungi</taxon>
        <taxon>Dikarya</taxon>
        <taxon>Basidiomycota</taxon>
        <taxon>Agaricomycotina</taxon>
        <taxon>Agaricomycetes</taxon>
        <taxon>Sistotremastrales</taxon>
        <taxon>Sistotremastraceae</taxon>
        <taxon>Sertulicium</taxon>
        <taxon>Sertulicium niveocremeum</taxon>
    </lineage>
</organism>
<evidence type="ECO:0000256" key="2">
    <source>
        <dbReference type="SAM" id="Phobius"/>
    </source>
</evidence>
<feature type="compositionally biased region" description="Low complexity" evidence="1">
    <location>
        <begin position="187"/>
        <end position="204"/>
    </location>
</feature>
<accession>A0A164YXH7</accession>
<evidence type="ECO:0000313" key="5">
    <source>
        <dbReference type="Proteomes" id="UP000076722"/>
    </source>
</evidence>
<evidence type="ECO:0008006" key="6">
    <source>
        <dbReference type="Google" id="ProtNLM"/>
    </source>
</evidence>
<evidence type="ECO:0000313" key="4">
    <source>
        <dbReference type="EMBL" id="KZS97334.1"/>
    </source>
</evidence>
<keyword evidence="3" id="KW-0732">Signal</keyword>
<feature type="chain" id="PRO_5007854749" description="Mid2 domain-containing protein" evidence="3">
    <location>
        <begin position="25"/>
        <end position="404"/>
    </location>
</feature>
<dbReference type="Proteomes" id="UP000076722">
    <property type="component" value="Unassembled WGS sequence"/>
</dbReference>
<feature type="signal peptide" evidence="3">
    <location>
        <begin position="1"/>
        <end position="24"/>
    </location>
</feature>
<feature type="region of interest" description="Disordered" evidence="1">
    <location>
        <begin position="169"/>
        <end position="230"/>
    </location>
</feature>
<keyword evidence="5" id="KW-1185">Reference proteome</keyword>
<dbReference type="EMBL" id="KV419397">
    <property type="protein sequence ID" value="KZS97334.1"/>
    <property type="molecule type" value="Genomic_DNA"/>
</dbReference>
<evidence type="ECO:0000256" key="1">
    <source>
        <dbReference type="SAM" id="MobiDB-lite"/>
    </source>
</evidence>
<evidence type="ECO:0000256" key="3">
    <source>
        <dbReference type="SAM" id="SignalP"/>
    </source>
</evidence>
<keyword evidence="2" id="KW-0812">Transmembrane</keyword>
<feature type="transmembrane region" description="Helical" evidence="2">
    <location>
        <begin position="233"/>
        <end position="256"/>
    </location>
</feature>
<gene>
    <name evidence="4" type="ORF">SISNIDRAFT_463248</name>
</gene>
<feature type="compositionally biased region" description="Polar residues" evidence="1">
    <location>
        <begin position="169"/>
        <end position="186"/>
    </location>
</feature>
<dbReference type="AlphaFoldDB" id="A0A164YXH7"/>
<proteinExistence type="predicted"/>
<keyword evidence="2" id="KW-0472">Membrane</keyword>
<protein>
    <recommendedName>
        <fullName evidence="6">Mid2 domain-containing protein</fullName>
    </recommendedName>
</protein>
<keyword evidence="2" id="KW-1133">Transmembrane helix</keyword>
<reference evidence="4 5" key="1">
    <citation type="journal article" date="2016" name="Mol. Biol. Evol.">
        <title>Comparative Genomics of Early-Diverging Mushroom-Forming Fungi Provides Insights into the Origins of Lignocellulose Decay Capabilities.</title>
        <authorList>
            <person name="Nagy L.G."/>
            <person name="Riley R."/>
            <person name="Tritt A."/>
            <person name="Adam C."/>
            <person name="Daum C."/>
            <person name="Floudas D."/>
            <person name="Sun H."/>
            <person name="Yadav J.S."/>
            <person name="Pangilinan J."/>
            <person name="Larsson K.H."/>
            <person name="Matsuura K."/>
            <person name="Barry K."/>
            <person name="Labutti K."/>
            <person name="Kuo R."/>
            <person name="Ohm R.A."/>
            <person name="Bhattacharya S.S."/>
            <person name="Shirouzu T."/>
            <person name="Yoshinaga Y."/>
            <person name="Martin F.M."/>
            <person name="Grigoriev I.V."/>
            <person name="Hibbett D.S."/>
        </authorList>
    </citation>
    <scope>NUCLEOTIDE SEQUENCE [LARGE SCALE GENOMIC DNA]</scope>
    <source>
        <strain evidence="4 5">HHB9708</strain>
    </source>
</reference>